<proteinExistence type="predicted"/>
<accession>A0ABN6N8Y1</accession>
<sequence>MLALLWIFPALAAAAAAALVARLDRAGRWVILGFAALFAASALLSPEAYVHDHLTHFRHARAVLDDPRLLLHTWDRPAFLLLYAAPARLGLRAARLFSLVPAAVAMAATMLAARRLGLARPWLAGVFLATQLDFFGQASSTMTELLFAAGFGVALLGLAEDAPALAAAGLGLVGISRPEGPLFVALGAALLVQRRRLAAAAGAFLPFAAYLAAGALAYGDLLWFVHLNAYQGGNVAPRLELRQLWRSYFYTAAAETQPAVLLALELVALAALARRDAARPRWLAWALAPLAVEWLLLTFLRIGPADWWRQSRYLVSFGPALALLACEGLARLERWLPAAAPRLAVALAGASAAATLLDRRRLPGVHGPALAGAVLLAVLALTAVLVLAHRRVPPLAALTGLLVLPLALAPPGAFARHRPIPGERLDLAAARWLVARRPPPPVVGFDSPALEPACAAELADPCPLPLGPVRLDDAPPGALFVKQFAEGAPAEPPPPGWREVWTGVDGRVRGPQLSPRWVETRATIWERVGPGTQAAR</sequence>
<feature type="transmembrane region" description="Helical" evidence="1">
    <location>
        <begin position="247"/>
        <end position="270"/>
    </location>
</feature>
<feature type="transmembrane region" description="Helical" evidence="1">
    <location>
        <begin position="204"/>
        <end position="227"/>
    </location>
</feature>
<evidence type="ECO:0008006" key="4">
    <source>
        <dbReference type="Google" id="ProtNLM"/>
    </source>
</evidence>
<feature type="transmembrane region" description="Helical" evidence="1">
    <location>
        <begin position="369"/>
        <end position="388"/>
    </location>
</feature>
<evidence type="ECO:0000256" key="1">
    <source>
        <dbReference type="SAM" id="Phobius"/>
    </source>
</evidence>
<feature type="transmembrane region" description="Helical" evidence="1">
    <location>
        <begin position="28"/>
        <end position="50"/>
    </location>
</feature>
<reference evidence="3" key="1">
    <citation type="journal article" date="2022" name="Int. J. Syst. Evol. Microbiol.">
        <title>Anaeromyxobacter oryzae sp. nov., Anaeromyxobacter diazotrophicus sp. nov. and Anaeromyxobacter paludicola sp. nov., isolated from paddy soils.</title>
        <authorList>
            <person name="Itoh H."/>
            <person name="Xu Z."/>
            <person name="Mise K."/>
            <person name="Masuda Y."/>
            <person name="Ushijima N."/>
            <person name="Hayakawa C."/>
            <person name="Shiratori Y."/>
            <person name="Senoo K."/>
        </authorList>
    </citation>
    <scope>NUCLEOTIDE SEQUENCE [LARGE SCALE GENOMIC DNA]</scope>
    <source>
        <strain evidence="3">Red630</strain>
    </source>
</reference>
<name>A0ABN6N8Y1_9BACT</name>
<feature type="transmembrane region" description="Helical" evidence="1">
    <location>
        <begin position="96"/>
        <end position="113"/>
    </location>
</feature>
<evidence type="ECO:0000313" key="2">
    <source>
        <dbReference type="EMBL" id="BDG09516.1"/>
    </source>
</evidence>
<gene>
    <name evidence="2" type="ORF">AMPC_26290</name>
</gene>
<dbReference type="Proteomes" id="UP001162734">
    <property type="component" value="Chromosome"/>
</dbReference>
<feature type="transmembrane region" description="Helical" evidence="1">
    <location>
        <begin position="282"/>
        <end position="302"/>
    </location>
</feature>
<evidence type="ECO:0000313" key="3">
    <source>
        <dbReference type="Proteomes" id="UP001162734"/>
    </source>
</evidence>
<dbReference type="EMBL" id="AP025592">
    <property type="protein sequence ID" value="BDG09516.1"/>
    <property type="molecule type" value="Genomic_DNA"/>
</dbReference>
<keyword evidence="3" id="KW-1185">Reference proteome</keyword>
<dbReference type="RefSeq" id="WP_248341795.1">
    <property type="nucleotide sequence ID" value="NZ_AP025592.1"/>
</dbReference>
<keyword evidence="1" id="KW-1133">Transmembrane helix</keyword>
<organism evidence="2 3">
    <name type="scientific">Anaeromyxobacter paludicola</name>
    <dbReference type="NCBI Taxonomy" id="2918171"/>
    <lineage>
        <taxon>Bacteria</taxon>
        <taxon>Pseudomonadati</taxon>
        <taxon>Myxococcota</taxon>
        <taxon>Myxococcia</taxon>
        <taxon>Myxococcales</taxon>
        <taxon>Cystobacterineae</taxon>
        <taxon>Anaeromyxobacteraceae</taxon>
        <taxon>Anaeromyxobacter</taxon>
    </lineage>
</organism>
<keyword evidence="1" id="KW-0472">Membrane</keyword>
<protein>
    <recommendedName>
        <fullName evidence="4">Glycosyltransferase RgtA/B/C/D-like domain-containing protein</fullName>
    </recommendedName>
</protein>
<keyword evidence="1" id="KW-0812">Transmembrane</keyword>
<feature type="transmembrane region" description="Helical" evidence="1">
    <location>
        <begin position="395"/>
        <end position="414"/>
    </location>
</feature>